<dbReference type="EMBL" id="JBJQND010000007">
    <property type="protein sequence ID" value="KAL3871624.1"/>
    <property type="molecule type" value="Genomic_DNA"/>
</dbReference>
<sequence>MLFCVAYGYITLDNLNPGKSVKRVGYEKRKKTGISDNRLQSGHVLNILLTDKSGEAEHNLKPSPTESHEYILEANSAENATQIWSLQSEKKGVNIPCQTNARPDVKSKGTQAVTRVSHVGIQCSLVKLPSNMTKDPERCLCLEESGDIDSSNTDQDPDYVPHCKVRDLHLH</sequence>
<evidence type="ECO:0000313" key="2">
    <source>
        <dbReference type="Proteomes" id="UP001634394"/>
    </source>
</evidence>
<name>A0ABD3WCJ8_SINWO</name>
<organism evidence="1 2">
    <name type="scientific">Sinanodonta woodiana</name>
    <name type="common">Chinese pond mussel</name>
    <name type="synonym">Anodonta woodiana</name>
    <dbReference type="NCBI Taxonomy" id="1069815"/>
    <lineage>
        <taxon>Eukaryota</taxon>
        <taxon>Metazoa</taxon>
        <taxon>Spiralia</taxon>
        <taxon>Lophotrochozoa</taxon>
        <taxon>Mollusca</taxon>
        <taxon>Bivalvia</taxon>
        <taxon>Autobranchia</taxon>
        <taxon>Heteroconchia</taxon>
        <taxon>Palaeoheterodonta</taxon>
        <taxon>Unionida</taxon>
        <taxon>Unionoidea</taxon>
        <taxon>Unionidae</taxon>
        <taxon>Unioninae</taxon>
        <taxon>Sinanodonta</taxon>
    </lineage>
</organism>
<evidence type="ECO:0000313" key="1">
    <source>
        <dbReference type="EMBL" id="KAL3871624.1"/>
    </source>
</evidence>
<keyword evidence="2" id="KW-1185">Reference proteome</keyword>
<protein>
    <recommendedName>
        <fullName evidence="3">Prolactin receptor</fullName>
    </recommendedName>
</protein>
<accession>A0ABD3WCJ8</accession>
<comment type="caution">
    <text evidence="1">The sequence shown here is derived from an EMBL/GenBank/DDBJ whole genome shotgun (WGS) entry which is preliminary data.</text>
</comment>
<evidence type="ECO:0008006" key="3">
    <source>
        <dbReference type="Google" id="ProtNLM"/>
    </source>
</evidence>
<dbReference type="AlphaFoldDB" id="A0ABD3WCJ8"/>
<gene>
    <name evidence="1" type="ORF">ACJMK2_039611</name>
</gene>
<proteinExistence type="predicted"/>
<reference evidence="1 2" key="1">
    <citation type="submission" date="2024-11" db="EMBL/GenBank/DDBJ databases">
        <title>Chromosome-level genome assembly of the freshwater bivalve Anodonta woodiana.</title>
        <authorList>
            <person name="Chen X."/>
        </authorList>
    </citation>
    <scope>NUCLEOTIDE SEQUENCE [LARGE SCALE GENOMIC DNA]</scope>
    <source>
        <strain evidence="1">MN2024</strain>
        <tissue evidence="1">Gills</tissue>
    </source>
</reference>
<dbReference type="Proteomes" id="UP001634394">
    <property type="component" value="Unassembled WGS sequence"/>
</dbReference>